<dbReference type="Pfam" id="PF12937">
    <property type="entry name" value="F-box-like"/>
    <property type="match status" value="1"/>
</dbReference>
<dbReference type="EMBL" id="KB008119">
    <property type="protein sequence ID" value="ELR12365.1"/>
    <property type="molecule type" value="Genomic_DNA"/>
</dbReference>
<dbReference type="Gene3D" id="1.10.720.30">
    <property type="entry name" value="SAP domain"/>
    <property type="match status" value="1"/>
</dbReference>
<feature type="compositionally biased region" description="Low complexity" evidence="1">
    <location>
        <begin position="28"/>
        <end position="37"/>
    </location>
</feature>
<feature type="compositionally biased region" description="Basic and acidic residues" evidence="1">
    <location>
        <begin position="1102"/>
        <end position="1112"/>
    </location>
</feature>
<reference evidence="3 4" key="1">
    <citation type="journal article" date="2013" name="Genome Biol.">
        <title>Genome of Acanthamoeba castellanii highlights extensive lateral gene transfer and early evolution of tyrosine kinase signaling.</title>
        <authorList>
            <person name="Clarke M."/>
            <person name="Lohan A.J."/>
            <person name="Liu B."/>
            <person name="Lagkouvardos I."/>
            <person name="Roy S."/>
            <person name="Zafar N."/>
            <person name="Bertelli C."/>
            <person name="Schilde C."/>
            <person name="Kianianmomeni A."/>
            <person name="Burglin T.R."/>
            <person name="Frech C."/>
            <person name="Turcotte B."/>
            <person name="Kopec K.O."/>
            <person name="Synnott J.M."/>
            <person name="Choo C."/>
            <person name="Paponov I."/>
            <person name="Finkler A."/>
            <person name="Soon Heng Tan C."/>
            <person name="Hutchins A.P."/>
            <person name="Weinmeier T."/>
            <person name="Rattei T."/>
            <person name="Chu J.S."/>
            <person name="Gimenez G."/>
            <person name="Irimia M."/>
            <person name="Rigden D.J."/>
            <person name="Fitzpatrick D.A."/>
            <person name="Lorenzo-Morales J."/>
            <person name="Bateman A."/>
            <person name="Chiu C.H."/>
            <person name="Tang P."/>
            <person name="Hegemann P."/>
            <person name="Fromm H."/>
            <person name="Raoult D."/>
            <person name="Greub G."/>
            <person name="Miranda-Saavedra D."/>
            <person name="Chen N."/>
            <person name="Nash P."/>
            <person name="Ginger M.L."/>
            <person name="Horn M."/>
            <person name="Schaap P."/>
            <person name="Caler L."/>
            <person name="Loftus B."/>
        </authorList>
    </citation>
    <scope>NUCLEOTIDE SEQUENCE [LARGE SCALE GENOMIC DNA]</scope>
    <source>
        <strain evidence="3 4">Neff</strain>
    </source>
</reference>
<dbReference type="SUPFAM" id="SSF68906">
    <property type="entry name" value="SAP domain"/>
    <property type="match status" value="1"/>
</dbReference>
<feature type="region of interest" description="Disordered" evidence="1">
    <location>
        <begin position="28"/>
        <end position="54"/>
    </location>
</feature>
<protein>
    <submittedName>
        <fullName evidence="3">SAP domain containing protein</fullName>
    </submittedName>
</protein>
<dbReference type="VEuPathDB" id="AmoebaDB:ACA1_374330"/>
<dbReference type="Pfam" id="PF02037">
    <property type="entry name" value="SAP"/>
    <property type="match status" value="1"/>
</dbReference>
<dbReference type="InterPro" id="IPR003034">
    <property type="entry name" value="SAP_dom"/>
</dbReference>
<feature type="compositionally biased region" description="Basic and acidic residues" evidence="1">
    <location>
        <begin position="187"/>
        <end position="223"/>
    </location>
</feature>
<dbReference type="Gene3D" id="1.20.1280.50">
    <property type="match status" value="1"/>
</dbReference>
<feature type="region of interest" description="Disordered" evidence="1">
    <location>
        <begin position="773"/>
        <end position="794"/>
    </location>
</feature>
<dbReference type="RefSeq" id="XP_004334378.1">
    <property type="nucleotide sequence ID" value="XM_004334330.1"/>
</dbReference>
<dbReference type="InterPro" id="IPR036047">
    <property type="entry name" value="F-box-like_dom_sf"/>
</dbReference>
<proteinExistence type="predicted"/>
<dbReference type="InterPro" id="IPR001810">
    <property type="entry name" value="F-box_dom"/>
</dbReference>
<feature type="region of interest" description="Disordered" evidence="1">
    <location>
        <begin position="155"/>
        <end position="259"/>
    </location>
</feature>
<evidence type="ECO:0000259" key="2">
    <source>
        <dbReference type="PROSITE" id="PS50800"/>
    </source>
</evidence>
<feature type="compositionally biased region" description="Basic and acidic residues" evidence="1">
    <location>
        <begin position="663"/>
        <end position="679"/>
    </location>
</feature>
<dbReference type="InterPro" id="IPR036361">
    <property type="entry name" value="SAP_dom_sf"/>
</dbReference>
<dbReference type="Proteomes" id="UP000011083">
    <property type="component" value="Unassembled WGS sequence"/>
</dbReference>
<feature type="region of interest" description="Disordered" evidence="1">
    <location>
        <begin position="1008"/>
        <end position="1086"/>
    </location>
</feature>
<feature type="compositionally biased region" description="Basic residues" evidence="1">
    <location>
        <begin position="653"/>
        <end position="662"/>
    </location>
</feature>
<evidence type="ECO:0000313" key="4">
    <source>
        <dbReference type="Proteomes" id="UP000011083"/>
    </source>
</evidence>
<feature type="compositionally biased region" description="Basic and acidic residues" evidence="1">
    <location>
        <begin position="466"/>
        <end position="479"/>
    </location>
</feature>
<feature type="compositionally biased region" description="Polar residues" evidence="1">
    <location>
        <begin position="496"/>
        <end position="509"/>
    </location>
</feature>
<feature type="compositionally biased region" description="Low complexity" evidence="1">
    <location>
        <begin position="236"/>
        <end position="246"/>
    </location>
</feature>
<feature type="region of interest" description="Disordered" evidence="1">
    <location>
        <begin position="357"/>
        <end position="380"/>
    </location>
</feature>
<feature type="region of interest" description="Disordered" evidence="1">
    <location>
        <begin position="1102"/>
        <end position="1164"/>
    </location>
</feature>
<feature type="compositionally biased region" description="Low complexity" evidence="1">
    <location>
        <begin position="1076"/>
        <end position="1086"/>
    </location>
</feature>
<gene>
    <name evidence="3" type="ORF">ACA1_374330</name>
</gene>
<feature type="compositionally biased region" description="Acidic residues" evidence="1">
    <location>
        <begin position="559"/>
        <end position="575"/>
    </location>
</feature>
<feature type="compositionally biased region" description="Basic and acidic residues" evidence="1">
    <location>
        <begin position="597"/>
        <end position="609"/>
    </location>
</feature>
<dbReference type="SUPFAM" id="SSF81383">
    <property type="entry name" value="F-box domain"/>
    <property type="match status" value="1"/>
</dbReference>
<feature type="compositionally biased region" description="Acidic residues" evidence="1">
    <location>
        <begin position="610"/>
        <end position="638"/>
    </location>
</feature>
<feature type="compositionally biased region" description="Basic and acidic residues" evidence="1">
    <location>
        <begin position="159"/>
        <end position="174"/>
    </location>
</feature>
<dbReference type="PROSITE" id="PS50800">
    <property type="entry name" value="SAP"/>
    <property type="match status" value="1"/>
</dbReference>
<accession>L8GGZ1</accession>
<dbReference type="GeneID" id="14912863"/>
<dbReference type="AlphaFoldDB" id="L8GGZ1"/>
<feature type="compositionally biased region" description="Acidic residues" evidence="1">
    <location>
        <begin position="480"/>
        <end position="489"/>
    </location>
</feature>
<feature type="compositionally biased region" description="Polar residues" evidence="1">
    <location>
        <begin position="779"/>
        <end position="791"/>
    </location>
</feature>
<feature type="region of interest" description="Disordered" evidence="1">
    <location>
        <begin position="459"/>
        <end position="684"/>
    </location>
</feature>
<sequence>MDMPFLNDVWGEEDMFAIEGGITSGLSSPVLSSPSSPARHLAMAKGGSSPYPPSSSAFASACIAASAMDDPFSSTSPVSASPPASPSLIKRSLFVGSNSDSLGAVGGNGLHVTTRTHDASSVHAPKSDGMLDGPIVVETDYMEEEGAEGTCAAGAQQFHGDKERQKRENAREAEGAVLKNGVPMESAAKDDGRRSNKPEGEECMEDLRQAMKGEALSESKGAESMEVDDINRELVASTAAASSTATNDDGHDHQHHSPNVAVPMPESHLAFPDVPSTTVAEVTTQAEKVPETKEAPSATKVETAAPSLAPLVATVLLPVALPLAPQLLATTTTMPTTALAPLPTVPPEMKVPVAVTTPTASRGKPSAAAGKKTPTTPKAPVSKTVTLRVNTDREDFKRFASMTRDKLRQELKVRGLSVSGTKTDLYQRIVEAILAQEQKDSGVVGVVSNVKMGKVVKGKGAGGVRAKKEPAGRQQSRADLDEDDEEEEEQSRKKSSTSFAFPSVSTPGASLSGPFTPFSPFAPMSSSGFAVPLPSAAAKPQTPRKEKAAATDNALLSLDFDDEDALDIPLEESLMEELRKQEEREQRMGMTATTANKQDDEYRFRNGDGRDDDEDTDTLDDMSSDEDDDEGLLEDEEQISLAGDGVSGGRAAVVRRSHRSHHAPKDEMGETAMRRKENEEGLQEASKLTDIVLINDKIPKHLRTDDRYYYCKHCDRAWPKTSFRNAQQFGAHCSNCARRQIRRTPSLPRAVGSPVAVDGSRRLSVGRLNLRRSDDASPSLKSSRDLTNSGTRKLAKTPMTLGRMKAENRGVFLWFDALPTDLIVRILSFLESSPRDLGAISASCHFFSIIAANDALWRRMWGTDLASHYSGTWRERFASRVFFLKAKTALPPVIPSPSAVTSVAEGEASRLKEAWNGLLADPKLKARTVETVLAVHHATLLSSAELVPMSAKPMYLVQWAPADDNDSSAPEDRQRWVSEETMTVAPVVSLVGCSSALPGRKRRVSDYALSYDGGSSSSKRMRRQDGSDDDSSDSDDEVDSMISFDDLGGVSARKRKRRTLEDESDEDDDQSEDESSLLGEDSLDGISSAVTAADSQQLMRRKFEEGPNAKEARLKRKQLLRDKEERARKRRRKGRRQEAMNGGGDDGMNGANNDDVPLTKEDKERQQREFLRVLYNNRDYKPVILFFDRNA</sequence>
<feature type="compositionally biased region" description="Acidic residues" evidence="1">
    <location>
        <begin position="1062"/>
        <end position="1075"/>
    </location>
</feature>
<name>L8GGZ1_ACACF</name>
<organism evidence="3 4">
    <name type="scientific">Acanthamoeba castellanii (strain ATCC 30010 / Neff)</name>
    <dbReference type="NCBI Taxonomy" id="1257118"/>
    <lineage>
        <taxon>Eukaryota</taxon>
        <taxon>Amoebozoa</taxon>
        <taxon>Discosea</taxon>
        <taxon>Longamoebia</taxon>
        <taxon>Centramoebida</taxon>
        <taxon>Acanthamoebidae</taxon>
        <taxon>Acanthamoeba</taxon>
    </lineage>
</organism>
<feature type="compositionally biased region" description="Acidic residues" evidence="1">
    <location>
        <begin position="1027"/>
        <end position="1039"/>
    </location>
</feature>
<dbReference type="SMART" id="SM00513">
    <property type="entry name" value="SAP"/>
    <property type="match status" value="1"/>
</dbReference>
<dbReference type="KEGG" id="acan:ACA1_374330"/>
<evidence type="ECO:0000313" key="3">
    <source>
        <dbReference type="EMBL" id="ELR12365.1"/>
    </source>
</evidence>
<feature type="compositionally biased region" description="Basic and acidic residues" evidence="1">
    <location>
        <begin position="576"/>
        <end position="587"/>
    </location>
</feature>
<evidence type="ECO:0000256" key="1">
    <source>
        <dbReference type="SAM" id="MobiDB-lite"/>
    </source>
</evidence>
<feature type="domain" description="SAP" evidence="2">
    <location>
        <begin position="399"/>
        <end position="433"/>
    </location>
</feature>
<keyword evidence="4" id="KW-1185">Reference proteome</keyword>